<feature type="coiled-coil region" evidence="9">
    <location>
        <begin position="66"/>
        <end position="136"/>
    </location>
</feature>
<name>A0ABD2N5A8_9CUCU</name>
<keyword evidence="6" id="KW-0970">Cilium biogenesis/degradation</keyword>
<dbReference type="GO" id="GO:0005874">
    <property type="term" value="C:microtubule"/>
    <property type="evidence" value="ECO:0007669"/>
    <property type="project" value="UniProtKB-KW"/>
</dbReference>
<comment type="similarity">
    <text evidence="2">Belongs to the CEP162 family.</text>
</comment>
<keyword evidence="5" id="KW-0493">Microtubule</keyword>
<keyword evidence="8" id="KW-0206">Cytoskeleton</keyword>
<evidence type="ECO:0000256" key="5">
    <source>
        <dbReference type="ARBA" id="ARBA00022701"/>
    </source>
</evidence>
<dbReference type="PANTHER" id="PTHR34031">
    <property type="entry name" value="CENTROSOMAL PROTEIN OF 162 KDA"/>
    <property type="match status" value="1"/>
</dbReference>
<feature type="coiled-coil region" evidence="9">
    <location>
        <begin position="301"/>
        <end position="356"/>
    </location>
</feature>
<evidence type="ECO:0000313" key="11">
    <source>
        <dbReference type="Proteomes" id="UP001516400"/>
    </source>
</evidence>
<evidence type="ECO:0000256" key="7">
    <source>
        <dbReference type="ARBA" id="ARBA00023054"/>
    </source>
</evidence>
<proteinExistence type="inferred from homology"/>
<dbReference type="PANTHER" id="PTHR34031:SF1">
    <property type="entry name" value="CENTROSOMAL PROTEIN OF 162 KDA"/>
    <property type="match status" value="1"/>
</dbReference>
<dbReference type="AlphaFoldDB" id="A0ABD2N5A8"/>
<protein>
    <recommendedName>
        <fullName evidence="3">Centrosomal protein of 162 kDa</fullName>
    </recommendedName>
</protein>
<evidence type="ECO:0000256" key="8">
    <source>
        <dbReference type="ARBA" id="ARBA00023212"/>
    </source>
</evidence>
<dbReference type="EMBL" id="JABFTP020000062">
    <property type="protein sequence ID" value="KAL3273901.1"/>
    <property type="molecule type" value="Genomic_DNA"/>
</dbReference>
<dbReference type="GO" id="GO:0030030">
    <property type="term" value="P:cell projection organization"/>
    <property type="evidence" value="ECO:0007669"/>
    <property type="project" value="UniProtKB-KW"/>
</dbReference>
<comment type="caution">
    <text evidence="10">The sequence shown here is derived from an EMBL/GenBank/DDBJ whole genome shotgun (WGS) entry which is preliminary data.</text>
</comment>
<gene>
    <name evidence="10" type="ORF">HHI36_015325</name>
</gene>
<keyword evidence="11" id="KW-1185">Reference proteome</keyword>
<organism evidence="10 11">
    <name type="scientific">Cryptolaemus montrouzieri</name>
    <dbReference type="NCBI Taxonomy" id="559131"/>
    <lineage>
        <taxon>Eukaryota</taxon>
        <taxon>Metazoa</taxon>
        <taxon>Ecdysozoa</taxon>
        <taxon>Arthropoda</taxon>
        <taxon>Hexapoda</taxon>
        <taxon>Insecta</taxon>
        <taxon>Pterygota</taxon>
        <taxon>Neoptera</taxon>
        <taxon>Endopterygota</taxon>
        <taxon>Coleoptera</taxon>
        <taxon>Polyphaga</taxon>
        <taxon>Cucujiformia</taxon>
        <taxon>Coccinelloidea</taxon>
        <taxon>Coccinellidae</taxon>
        <taxon>Scymninae</taxon>
        <taxon>Scymnini</taxon>
        <taxon>Cryptolaemus</taxon>
    </lineage>
</organism>
<comment type="subcellular location">
    <subcellularLocation>
        <location evidence="1">Cytoplasm</location>
        <location evidence="1">Cytoskeleton</location>
        <location evidence="1">Microtubule organizing center</location>
        <location evidence="1">Centrosome</location>
        <location evidence="1">Centriole</location>
    </subcellularLocation>
</comment>
<evidence type="ECO:0000256" key="4">
    <source>
        <dbReference type="ARBA" id="ARBA00022490"/>
    </source>
</evidence>
<feature type="coiled-coil region" evidence="9">
    <location>
        <begin position="197"/>
        <end position="238"/>
    </location>
</feature>
<dbReference type="GO" id="GO:0005814">
    <property type="term" value="C:centriole"/>
    <property type="evidence" value="ECO:0007669"/>
    <property type="project" value="UniProtKB-SubCell"/>
</dbReference>
<evidence type="ECO:0000256" key="9">
    <source>
        <dbReference type="SAM" id="Coils"/>
    </source>
</evidence>
<keyword evidence="4" id="KW-0963">Cytoplasm</keyword>
<evidence type="ECO:0000256" key="3">
    <source>
        <dbReference type="ARBA" id="ARBA00021406"/>
    </source>
</evidence>
<evidence type="ECO:0000313" key="10">
    <source>
        <dbReference type="EMBL" id="KAL3273901.1"/>
    </source>
</evidence>
<evidence type="ECO:0000256" key="1">
    <source>
        <dbReference type="ARBA" id="ARBA00004114"/>
    </source>
</evidence>
<evidence type="ECO:0000256" key="6">
    <source>
        <dbReference type="ARBA" id="ARBA00022794"/>
    </source>
</evidence>
<sequence length="449" mass="51973">MENELSLNKLLDIEKLQTKSLKSQNETDAKCIQDLNRQIKEMERIIARKHPDSVSALIMAAKGDAVDSNLTARKVLEDRIKTLEDELLSKEKQSSQVFKEIQEKFNQMKAKYENHIEDLELHVNDLKMQLKKKKDCFDVYTQTTALTNRSQDIPEKETATVSIQTDVVPLKPPKVIAVKSNAKASDGKTESHLLATIRGLQADLSNKEKVVLKMQREIDELKKTNKRLQKEREGSLKSINERKDFRSYPEKLVSRTKSPTESNVDESIKEDLDLDKQEFEKIKNQLCRIETDYQNLKRKRIHDLNALQEAHEREIAQYIKNLQPLREQLELQQLSINTLQAQLATSKEELAIVTVERDHLNDQILNTDNAVLCNRKVITDSNVETLQRKLAAVEKRYEEREHRLRAIVNGLAQKSVMNRNCEQCAERQQQLIAYKMELDQLLASLRALK</sequence>
<evidence type="ECO:0000256" key="2">
    <source>
        <dbReference type="ARBA" id="ARBA00009485"/>
    </source>
</evidence>
<keyword evidence="7 9" id="KW-0175">Coiled coil</keyword>
<dbReference type="InterPro" id="IPR038774">
    <property type="entry name" value="CEP162-like"/>
</dbReference>
<reference evidence="10 11" key="1">
    <citation type="journal article" date="2021" name="BMC Biol.">
        <title>Horizontally acquired antibacterial genes associated with adaptive radiation of ladybird beetles.</title>
        <authorList>
            <person name="Li H.S."/>
            <person name="Tang X.F."/>
            <person name="Huang Y.H."/>
            <person name="Xu Z.Y."/>
            <person name="Chen M.L."/>
            <person name="Du X.Y."/>
            <person name="Qiu B.Y."/>
            <person name="Chen P.T."/>
            <person name="Zhang W."/>
            <person name="Slipinski A."/>
            <person name="Escalona H.E."/>
            <person name="Waterhouse R.M."/>
            <person name="Zwick A."/>
            <person name="Pang H."/>
        </authorList>
    </citation>
    <scope>NUCLEOTIDE SEQUENCE [LARGE SCALE GENOMIC DNA]</scope>
    <source>
        <strain evidence="10">SYSU2018</strain>
    </source>
</reference>
<accession>A0ABD2N5A8</accession>
<dbReference type="Proteomes" id="UP001516400">
    <property type="component" value="Unassembled WGS sequence"/>
</dbReference>